<dbReference type="Gene3D" id="3.30.450.20">
    <property type="entry name" value="PAS domain"/>
    <property type="match status" value="1"/>
</dbReference>
<dbReference type="InterPro" id="IPR000014">
    <property type="entry name" value="PAS"/>
</dbReference>
<dbReference type="InterPro" id="IPR000160">
    <property type="entry name" value="GGDEF_dom"/>
</dbReference>
<dbReference type="Pfam" id="PF00990">
    <property type="entry name" value="GGDEF"/>
    <property type="match status" value="1"/>
</dbReference>
<comment type="caution">
    <text evidence="5">The sequence shown here is derived from an EMBL/GenBank/DDBJ whole genome shotgun (WGS) entry which is preliminary data.</text>
</comment>
<dbReference type="FunFam" id="3.20.20.450:FF:000001">
    <property type="entry name" value="Cyclic di-GMP phosphodiesterase yahA"/>
    <property type="match status" value="1"/>
</dbReference>
<dbReference type="CDD" id="cd01948">
    <property type="entry name" value="EAL"/>
    <property type="match status" value="1"/>
</dbReference>
<dbReference type="AlphaFoldDB" id="A0A4R1QDY8"/>
<dbReference type="InterPro" id="IPR001610">
    <property type="entry name" value="PAC"/>
</dbReference>
<dbReference type="Proteomes" id="UP000295658">
    <property type="component" value="Unassembled WGS sequence"/>
</dbReference>
<dbReference type="Pfam" id="PF00563">
    <property type="entry name" value="EAL"/>
    <property type="match status" value="1"/>
</dbReference>
<dbReference type="CDD" id="cd01949">
    <property type="entry name" value="GGDEF"/>
    <property type="match status" value="1"/>
</dbReference>
<dbReference type="NCBIfam" id="TIGR00254">
    <property type="entry name" value="GGDEF"/>
    <property type="match status" value="1"/>
</dbReference>
<feature type="domain" description="PAS" evidence="1">
    <location>
        <begin position="14"/>
        <end position="60"/>
    </location>
</feature>
<dbReference type="InterPro" id="IPR035965">
    <property type="entry name" value="PAS-like_dom_sf"/>
</dbReference>
<dbReference type="PANTHER" id="PTHR44757:SF2">
    <property type="entry name" value="BIOFILM ARCHITECTURE MAINTENANCE PROTEIN MBAA"/>
    <property type="match status" value="1"/>
</dbReference>
<proteinExistence type="predicted"/>
<dbReference type="InterPro" id="IPR029787">
    <property type="entry name" value="Nucleotide_cyclase"/>
</dbReference>
<sequence>MQEIPSALSQTSMFSEIVAAIIEHTDEGIIITDAQGNILLTNPAFETVTGYTLEEVIGKNPNILQSGLHDHIFYRQMWNDLQEKGMWKGEIWNKRKNGEIFVEWLTIKAVKNERGETTNYVAIFSDITHHKRTIEQLTKLANYDLLTNIPNRQLFKKRLENLIETSRRHQQQFAVLFLDLDRFKYINDELGHHSGDLLLKKVASRLKQILKTKDTIARIGSDEFVIILPNLKHLREAVRVAENIIEMLKAPFSIDGKEVYISTSIGISFYPNDGNDVETLLRNADRAMRKAKKSGRNHFEVYHKELDGNGEIIVLENYLRKAIERQEFVLYYQPQMDIKTKKIYAVEALLRWNQPDIGFISPLQFIPLAEETGLIIPISEWVLKQACQDLKILHQFDQQLKMGINISAVHFQQGDFVKKVSMITEKMNVHPRSIKLELTESTVMPNARQSIDKLVKLKQLGFKIAIDDFGTGFSSLSYLHKFPIDILKIDQSFIRNLSKYEGDAAIVTAIITMAHSLHLRVVAEGVETQKQYQFLEKQQCDFVQGYYVSKPMPLEELQVFLCEWNTYINTETKNINTETKK</sequence>
<keyword evidence="6" id="KW-1185">Reference proteome</keyword>
<dbReference type="InterPro" id="IPR000700">
    <property type="entry name" value="PAS-assoc_C"/>
</dbReference>
<dbReference type="SMART" id="SM00091">
    <property type="entry name" value="PAS"/>
    <property type="match status" value="1"/>
</dbReference>
<name>A0A4R1QDY8_9BACL</name>
<reference evidence="5 6" key="1">
    <citation type="submission" date="2019-03" db="EMBL/GenBank/DDBJ databases">
        <title>Genomic Encyclopedia of Type Strains, Phase IV (KMG-IV): sequencing the most valuable type-strain genomes for metagenomic binning, comparative biology and taxonomic classification.</title>
        <authorList>
            <person name="Goeker M."/>
        </authorList>
    </citation>
    <scope>NUCLEOTIDE SEQUENCE [LARGE SCALE GENOMIC DNA]</scope>
    <source>
        <strain evidence="5 6">DSM 24979</strain>
    </source>
</reference>
<protein>
    <submittedName>
        <fullName evidence="5">PAS domain S-box-containing protein/diguanylate cyclase (GGDEF)-like protein</fullName>
    </submittedName>
</protein>
<dbReference type="SMART" id="SM00086">
    <property type="entry name" value="PAC"/>
    <property type="match status" value="1"/>
</dbReference>
<evidence type="ECO:0000259" key="4">
    <source>
        <dbReference type="PROSITE" id="PS50887"/>
    </source>
</evidence>
<feature type="domain" description="EAL" evidence="3">
    <location>
        <begin position="312"/>
        <end position="565"/>
    </location>
</feature>
<evidence type="ECO:0000313" key="5">
    <source>
        <dbReference type="EMBL" id="TCL49763.1"/>
    </source>
</evidence>
<dbReference type="GO" id="GO:0006355">
    <property type="term" value="P:regulation of DNA-templated transcription"/>
    <property type="evidence" value="ECO:0007669"/>
    <property type="project" value="InterPro"/>
</dbReference>
<dbReference type="SMART" id="SM00267">
    <property type="entry name" value="GGDEF"/>
    <property type="match status" value="1"/>
</dbReference>
<dbReference type="Gene3D" id="3.30.70.270">
    <property type="match status" value="1"/>
</dbReference>
<dbReference type="InterPro" id="IPR052155">
    <property type="entry name" value="Biofilm_reg_signaling"/>
</dbReference>
<dbReference type="PROSITE" id="PS50113">
    <property type="entry name" value="PAC"/>
    <property type="match status" value="1"/>
</dbReference>
<evidence type="ECO:0000259" key="3">
    <source>
        <dbReference type="PROSITE" id="PS50883"/>
    </source>
</evidence>
<dbReference type="FunFam" id="3.30.70.270:FF:000001">
    <property type="entry name" value="Diguanylate cyclase domain protein"/>
    <property type="match status" value="1"/>
</dbReference>
<dbReference type="SUPFAM" id="SSF55073">
    <property type="entry name" value="Nucleotide cyclase"/>
    <property type="match status" value="1"/>
</dbReference>
<dbReference type="PANTHER" id="PTHR44757">
    <property type="entry name" value="DIGUANYLATE CYCLASE DGCP"/>
    <property type="match status" value="1"/>
</dbReference>
<dbReference type="PROSITE" id="PS50112">
    <property type="entry name" value="PAS"/>
    <property type="match status" value="1"/>
</dbReference>
<dbReference type="InterPro" id="IPR001633">
    <property type="entry name" value="EAL_dom"/>
</dbReference>
<dbReference type="Pfam" id="PF00989">
    <property type="entry name" value="PAS"/>
    <property type="match status" value="1"/>
</dbReference>
<dbReference type="NCBIfam" id="TIGR00229">
    <property type="entry name" value="sensory_box"/>
    <property type="match status" value="1"/>
</dbReference>
<dbReference type="SUPFAM" id="SSF141868">
    <property type="entry name" value="EAL domain-like"/>
    <property type="match status" value="1"/>
</dbReference>
<evidence type="ECO:0000259" key="1">
    <source>
        <dbReference type="PROSITE" id="PS50112"/>
    </source>
</evidence>
<accession>A0A4R1QDY8</accession>
<feature type="domain" description="GGDEF" evidence="4">
    <location>
        <begin position="171"/>
        <end position="304"/>
    </location>
</feature>
<dbReference type="CDD" id="cd00130">
    <property type="entry name" value="PAS"/>
    <property type="match status" value="1"/>
</dbReference>
<dbReference type="EMBL" id="SLUL01000006">
    <property type="protein sequence ID" value="TCL49763.1"/>
    <property type="molecule type" value="Genomic_DNA"/>
</dbReference>
<dbReference type="PROSITE" id="PS50887">
    <property type="entry name" value="GGDEF"/>
    <property type="match status" value="1"/>
</dbReference>
<organism evidence="5 6">
    <name type="scientific">Thermolongibacillus altinsuensis</name>
    <dbReference type="NCBI Taxonomy" id="575256"/>
    <lineage>
        <taxon>Bacteria</taxon>
        <taxon>Bacillati</taxon>
        <taxon>Bacillota</taxon>
        <taxon>Bacilli</taxon>
        <taxon>Bacillales</taxon>
        <taxon>Anoxybacillaceae</taxon>
        <taxon>Thermolongibacillus</taxon>
    </lineage>
</organism>
<dbReference type="PROSITE" id="PS50883">
    <property type="entry name" value="EAL"/>
    <property type="match status" value="1"/>
</dbReference>
<dbReference type="SUPFAM" id="SSF55785">
    <property type="entry name" value="PYP-like sensor domain (PAS domain)"/>
    <property type="match status" value="1"/>
</dbReference>
<dbReference type="InterPro" id="IPR035919">
    <property type="entry name" value="EAL_sf"/>
</dbReference>
<evidence type="ECO:0000313" key="6">
    <source>
        <dbReference type="Proteomes" id="UP000295658"/>
    </source>
</evidence>
<feature type="domain" description="PAC" evidence="2">
    <location>
        <begin position="87"/>
        <end position="139"/>
    </location>
</feature>
<dbReference type="RefSeq" id="WP_424565343.1">
    <property type="nucleotide sequence ID" value="NZ_SLUL01000006.1"/>
</dbReference>
<dbReference type="InterPro" id="IPR043128">
    <property type="entry name" value="Rev_trsase/Diguanyl_cyclase"/>
</dbReference>
<gene>
    <name evidence="5" type="ORF">EDD69_106116</name>
</gene>
<dbReference type="InterPro" id="IPR013767">
    <property type="entry name" value="PAS_fold"/>
</dbReference>
<dbReference type="SMART" id="SM00052">
    <property type="entry name" value="EAL"/>
    <property type="match status" value="1"/>
</dbReference>
<dbReference type="Gene3D" id="3.20.20.450">
    <property type="entry name" value="EAL domain"/>
    <property type="match status" value="1"/>
</dbReference>
<evidence type="ECO:0000259" key="2">
    <source>
        <dbReference type="PROSITE" id="PS50113"/>
    </source>
</evidence>